<organism evidence="1 2">
    <name type="scientific">Bradyrhizobium japonicum</name>
    <dbReference type="NCBI Taxonomy" id="375"/>
    <lineage>
        <taxon>Bacteria</taxon>
        <taxon>Pseudomonadati</taxon>
        <taxon>Pseudomonadota</taxon>
        <taxon>Alphaproteobacteria</taxon>
        <taxon>Hyphomicrobiales</taxon>
        <taxon>Nitrobacteraceae</taxon>
        <taxon>Bradyrhizobium</taxon>
    </lineage>
</organism>
<evidence type="ECO:0000313" key="1">
    <source>
        <dbReference type="EMBL" id="MET4715903.1"/>
    </source>
</evidence>
<dbReference type="Gene3D" id="3.40.50.2000">
    <property type="entry name" value="Glycogen Phosphorylase B"/>
    <property type="match status" value="2"/>
</dbReference>
<dbReference type="SUPFAM" id="SSF53756">
    <property type="entry name" value="UDP-Glycosyltransferase/glycogen phosphorylase"/>
    <property type="match status" value="1"/>
</dbReference>
<dbReference type="EMBL" id="JBEPTQ010000001">
    <property type="protein sequence ID" value="MET4715903.1"/>
    <property type="molecule type" value="Genomic_DNA"/>
</dbReference>
<sequence length="81" mass="8895">MSDIGCASEQIVSGRNGLLHPRGNVAALANALKRLIDGDVCDCFGKQVRQCVHEHYSVALMRRNYESLMEEAAHRRRAGAA</sequence>
<dbReference type="Proteomes" id="UP001549291">
    <property type="component" value="Unassembled WGS sequence"/>
</dbReference>
<protein>
    <submittedName>
        <fullName evidence="1">Glycosyltransferase involved in cell wall biosynthesis</fullName>
    </submittedName>
</protein>
<name>A0ABV2RG51_BRAJP</name>
<gene>
    <name evidence="1" type="ORF">ABIF63_000006</name>
</gene>
<comment type="caution">
    <text evidence="1">The sequence shown here is derived from an EMBL/GenBank/DDBJ whole genome shotgun (WGS) entry which is preliminary data.</text>
</comment>
<evidence type="ECO:0000313" key="2">
    <source>
        <dbReference type="Proteomes" id="UP001549291"/>
    </source>
</evidence>
<proteinExistence type="predicted"/>
<accession>A0ABV2RG51</accession>
<dbReference type="RefSeq" id="WP_354269786.1">
    <property type="nucleotide sequence ID" value="NZ_JBEPTQ010000001.1"/>
</dbReference>
<reference evidence="1 2" key="1">
    <citation type="submission" date="2024-06" db="EMBL/GenBank/DDBJ databases">
        <title>Genomic Encyclopedia of Type Strains, Phase V (KMG-V): Genome sequencing to study the core and pangenomes of soil and plant-associated prokaryotes.</title>
        <authorList>
            <person name="Whitman W."/>
        </authorList>
    </citation>
    <scope>NUCLEOTIDE SEQUENCE [LARGE SCALE GENOMIC DNA]</scope>
    <source>
        <strain evidence="1 2">USDA 160</strain>
    </source>
</reference>
<keyword evidence="2" id="KW-1185">Reference proteome</keyword>